<proteinExistence type="predicted"/>
<protein>
    <submittedName>
        <fullName evidence="1">Uncharacterized protein</fullName>
    </submittedName>
</protein>
<name>A0A934UYT2_9PROT</name>
<keyword evidence="2" id="KW-1185">Reference proteome</keyword>
<sequence>MMSDAEGKAQAVAPDTRCEVPSRFTQQADVCSALPVANSDALARLEAENDMLRQLLAAIVESAGHPTPGGRDGQQYVAPVPTDLLERAAAAGAHETTGHGADITASLNRDELRHLLAQLL</sequence>
<reference evidence="1" key="2">
    <citation type="journal article" date="2020" name="Microorganisms">
        <title>Osmotic Adaptation and Compatible Solute Biosynthesis of Phototrophic Bacteria as Revealed from Genome Analyses.</title>
        <authorList>
            <person name="Imhoff J.F."/>
            <person name="Rahn T."/>
            <person name="Kunzel S."/>
            <person name="Keller A."/>
            <person name="Neulinger S.C."/>
        </authorList>
    </citation>
    <scope>NUCLEOTIDE SEQUENCE</scope>
    <source>
        <strain evidence="1">DSM 9154</strain>
    </source>
</reference>
<accession>A0A934UYT2</accession>
<dbReference type="AlphaFoldDB" id="A0A934UYT2"/>
<dbReference type="RefSeq" id="WP_027288509.1">
    <property type="nucleotide sequence ID" value="NZ_NRRE01000006.1"/>
</dbReference>
<comment type="caution">
    <text evidence="1">The sequence shown here is derived from an EMBL/GenBank/DDBJ whole genome shotgun (WGS) entry which is preliminary data.</text>
</comment>
<evidence type="ECO:0000313" key="1">
    <source>
        <dbReference type="EMBL" id="MBK1695741.1"/>
    </source>
</evidence>
<evidence type="ECO:0000313" key="2">
    <source>
        <dbReference type="Proteomes" id="UP000778970"/>
    </source>
</evidence>
<gene>
    <name evidence="1" type="ORF">CKO21_00585</name>
</gene>
<organism evidence="1 2">
    <name type="scientific">Rhodovibrio salinarum</name>
    <dbReference type="NCBI Taxonomy" id="1087"/>
    <lineage>
        <taxon>Bacteria</taxon>
        <taxon>Pseudomonadati</taxon>
        <taxon>Pseudomonadota</taxon>
        <taxon>Alphaproteobacteria</taxon>
        <taxon>Rhodospirillales</taxon>
        <taxon>Rhodovibrionaceae</taxon>
        <taxon>Rhodovibrio</taxon>
    </lineage>
</organism>
<reference evidence="1" key="1">
    <citation type="submission" date="2017-08" db="EMBL/GenBank/DDBJ databases">
        <authorList>
            <person name="Imhoff J.F."/>
            <person name="Rahn T."/>
            <person name="Kuenzel S."/>
            <person name="Neulinger S.C."/>
        </authorList>
    </citation>
    <scope>NUCLEOTIDE SEQUENCE</scope>
    <source>
        <strain evidence="1">DSM 9154</strain>
    </source>
</reference>
<dbReference type="Proteomes" id="UP000778970">
    <property type="component" value="Unassembled WGS sequence"/>
</dbReference>
<dbReference type="EMBL" id="NRRE01000006">
    <property type="protein sequence ID" value="MBK1695741.1"/>
    <property type="molecule type" value="Genomic_DNA"/>
</dbReference>